<keyword evidence="2" id="KW-1185">Reference proteome</keyword>
<sequence>MSREERMREVRREPEIMLAVADARIAWVLEHPHMSDWLKQALRTADGLDPIGLQNDIEMLRHLIVPRAQAQIEITMTSLFVE</sequence>
<gene>
    <name evidence="1" type="ORF">GCM10008023_38160</name>
</gene>
<protein>
    <submittedName>
        <fullName evidence="1">Uncharacterized protein</fullName>
    </submittedName>
</protein>
<evidence type="ECO:0000313" key="2">
    <source>
        <dbReference type="Proteomes" id="UP000652430"/>
    </source>
</evidence>
<organism evidence="1 2">
    <name type="scientific">Sphingomonas glacialis</name>
    <dbReference type="NCBI Taxonomy" id="658225"/>
    <lineage>
        <taxon>Bacteria</taxon>
        <taxon>Pseudomonadati</taxon>
        <taxon>Pseudomonadota</taxon>
        <taxon>Alphaproteobacteria</taxon>
        <taxon>Sphingomonadales</taxon>
        <taxon>Sphingomonadaceae</taxon>
        <taxon>Sphingomonas</taxon>
    </lineage>
</organism>
<dbReference type="Proteomes" id="UP000652430">
    <property type="component" value="Unassembled WGS sequence"/>
</dbReference>
<reference evidence="2" key="1">
    <citation type="journal article" date="2019" name="Int. J. Syst. Evol. Microbiol.">
        <title>The Global Catalogue of Microorganisms (GCM) 10K type strain sequencing project: providing services to taxonomists for standard genome sequencing and annotation.</title>
        <authorList>
            <consortium name="The Broad Institute Genomics Platform"/>
            <consortium name="The Broad Institute Genome Sequencing Center for Infectious Disease"/>
            <person name="Wu L."/>
            <person name="Ma J."/>
        </authorList>
    </citation>
    <scope>NUCLEOTIDE SEQUENCE [LARGE SCALE GENOMIC DNA]</scope>
    <source>
        <strain evidence="2">CGMCC 1.8957</strain>
    </source>
</reference>
<evidence type="ECO:0000313" key="1">
    <source>
        <dbReference type="EMBL" id="GHH25177.1"/>
    </source>
</evidence>
<proteinExistence type="predicted"/>
<dbReference type="RefSeq" id="WP_189677597.1">
    <property type="nucleotide sequence ID" value="NZ_BNAQ01000009.1"/>
</dbReference>
<comment type="caution">
    <text evidence="1">The sequence shown here is derived from an EMBL/GenBank/DDBJ whole genome shotgun (WGS) entry which is preliminary data.</text>
</comment>
<accession>A0ABQ3LTX1</accession>
<dbReference type="EMBL" id="BNAQ01000009">
    <property type="protein sequence ID" value="GHH25177.1"/>
    <property type="molecule type" value="Genomic_DNA"/>
</dbReference>
<name>A0ABQ3LTX1_9SPHN</name>